<evidence type="ECO:0000256" key="10">
    <source>
        <dbReference type="ARBA" id="ARBA00022691"/>
    </source>
</evidence>
<comment type="subunit">
    <text evidence="4 15 17">Homodimer.</text>
</comment>
<evidence type="ECO:0000256" key="9">
    <source>
        <dbReference type="ARBA" id="ARBA00022679"/>
    </source>
</evidence>
<comment type="caution">
    <text evidence="19">The sequence shown here is derived from an EMBL/GenBank/DDBJ whole genome shotgun (WGS) entry which is preliminary data.</text>
</comment>
<dbReference type="PANTHER" id="PTHR46417:SF1">
    <property type="entry name" value="TRNA (GUANINE-N(1)-)-METHYLTRANSFERASE"/>
    <property type="match status" value="1"/>
</dbReference>
<keyword evidence="8 15" id="KW-0489">Methyltransferase</keyword>
<dbReference type="AlphaFoldDB" id="A0A087MF77"/>
<dbReference type="PATRIC" id="fig|1121014.3.peg.2624"/>
<organism evidence="19 20">
    <name type="scientific">Arenimonas donghaensis DSM 18148 = HO3-R19</name>
    <dbReference type="NCBI Taxonomy" id="1121014"/>
    <lineage>
        <taxon>Bacteria</taxon>
        <taxon>Pseudomonadati</taxon>
        <taxon>Pseudomonadota</taxon>
        <taxon>Gammaproteobacteria</taxon>
        <taxon>Lysobacterales</taxon>
        <taxon>Lysobacteraceae</taxon>
        <taxon>Arenimonas</taxon>
    </lineage>
</organism>
<keyword evidence="9 15" id="KW-0808">Transferase</keyword>
<protein>
    <recommendedName>
        <fullName evidence="6 15">tRNA (guanine-N(1)-)-methyltransferase</fullName>
        <ecNumber evidence="5 15">2.1.1.228</ecNumber>
    </recommendedName>
    <alternativeName>
        <fullName evidence="12 15">M1G-methyltransferase</fullName>
    </alternativeName>
    <alternativeName>
        <fullName evidence="13 15">tRNA [GM37] methyltransferase</fullName>
    </alternativeName>
</protein>
<dbReference type="EC" id="2.1.1.228" evidence="5 15"/>
<comment type="similarity">
    <text evidence="3 15 17">Belongs to the RNA methyltransferase TrmD family.</text>
</comment>
<dbReference type="HAMAP" id="MF_00605">
    <property type="entry name" value="TrmD"/>
    <property type="match status" value="1"/>
</dbReference>
<evidence type="ECO:0000256" key="3">
    <source>
        <dbReference type="ARBA" id="ARBA00007630"/>
    </source>
</evidence>
<dbReference type="GO" id="GO:0005829">
    <property type="term" value="C:cytosol"/>
    <property type="evidence" value="ECO:0007669"/>
    <property type="project" value="TreeGrafter"/>
</dbReference>
<evidence type="ECO:0000313" key="19">
    <source>
        <dbReference type="EMBL" id="KFL35530.1"/>
    </source>
</evidence>
<evidence type="ECO:0000256" key="17">
    <source>
        <dbReference type="RuleBase" id="RU003464"/>
    </source>
</evidence>
<comment type="subcellular location">
    <subcellularLocation>
        <location evidence="2 15 17">Cytoplasm</location>
    </subcellularLocation>
</comment>
<dbReference type="EMBL" id="AVCJ01000051">
    <property type="protein sequence ID" value="KFL35530.1"/>
    <property type="molecule type" value="Genomic_DNA"/>
</dbReference>
<evidence type="ECO:0000256" key="5">
    <source>
        <dbReference type="ARBA" id="ARBA00012807"/>
    </source>
</evidence>
<dbReference type="InterPro" id="IPR029028">
    <property type="entry name" value="Alpha/beta_knot_MTases"/>
</dbReference>
<reference evidence="20" key="1">
    <citation type="submission" date="2013-08" db="EMBL/GenBank/DDBJ databases">
        <title>Genome sequencing of Arenimonas donghaensis.</title>
        <authorList>
            <person name="Chen F."/>
            <person name="Wang G."/>
        </authorList>
    </citation>
    <scope>NUCLEOTIDE SEQUENCE [LARGE SCALE GENOMIC DNA]</scope>
    <source>
        <strain evidence="20">HO3-R19</strain>
    </source>
</reference>
<dbReference type="Pfam" id="PF01746">
    <property type="entry name" value="tRNA_m1G_MT"/>
    <property type="match status" value="1"/>
</dbReference>
<keyword evidence="7 15" id="KW-0963">Cytoplasm</keyword>
<keyword evidence="20" id="KW-1185">Reference proteome</keyword>
<dbReference type="FunFam" id="3.40.1280.10:FF:000001">
    <property type="entry name" value="tRNA (guanine-N(1)-)-methyltransferase"/>
    <property type="match status" value="1"/>
</dbReference>
<evidence type="ECO:0000256" key="11">
    <source>
        <dbReference type="ARBA" id="ARBA00022694"/>
    </source>
</evidence>
<evidence type="ECO:0000256" key="15">
    <source>
        <dbReference type="HAMAP-Rule" id="MF_00605"/>
    </source>
</evidence>
<dbReference type="Proteomes" id="UP000029085">
    <property type="component" value="Unassembled WGS sequence"/>
</dbReference>
<feature type="binding site" evidence="15 16">
    <location>
        <begin position="133"/>
        <end position="138"/>
    </location>
    <ligand>
        <name>S-adenosyl-L-methionine</name>
        <dbReference type="ChEBI" id="CHEBI:59789"/>
    </ligand>
</feature>
<proteinExistence type="inferred from homology"/>
<evidence type="ECO:0000256" key="14">
    <source>
        <dbReference type="ARBA" id="ARBA00047783"/>
    </source>
</evidence>
<dbReference type="InterPro" id="IPR023148">
    <property type="entry name" value="tRNA_m1G_MeTrfase_C_sf"/>
</dbReference>
<dbReference type="InterPro" id="IPR002649">
    <property type="entry name" value="tRNA_m1G_MeTrfase_TrmD"/>
</dbReference>
<evidence type="ECO:0000256" key="13">
    <source>
        <dbReference type="ARBA" id="ARBA00033392"/>
    </source>
</evidence>
<dbReference type="SUPFAM" id="SSF75217">
    <property type="entry name" value="alpha/beta knot"/>
    <property type="match status" value="1"/>
</dbReference>
<reference evidence="19 20" key="2">
    <citation type="journal article" date="2015" name="Stand. Genomic Sci.">
        <title>High quality draft genomic sequence of Arenimonas donghaensis DSM 18148(T).</title>
        <authorList>
            <person name="Chen F."/>
            <person name="Wang H."/>
            <person name="Cao Y."/>
            <person name="Li X."/>
            <person name="Wang G."/>
        </authorList>
    </citation>
    <scope>NUCLEOTIDE SEQUENCE [LARGE SCALE GENOMIC DNA]</scope>
    <source>
        <strain evidence="19 20">HO3-R19</strain>
    </source>
</reference>
<evidence type="ECO:0000313" key="20">
    <source>
        <dbReference type="Proteomes" id="UP000029085"/>
    </source>
</evidence>
<evidence type="ECO:0000256" key="16">
    <source>
        <dbReference type="PIRSR" id="PIRSR000386-1"/>
    </source>
</evidence>
<dbReference type="PANTHER" id="PTHR46417">
    <property type="entry name" value="TRNA (GUANINE-N(1)-)-METHYLTRANSFERASE"/>
    <property type="match status" value="1"/>
</dbReference>
<dbReference type="InterPro" id="IPR029026">
    <property type="entry name" value="tRNA_m1G_MTases_N"/>
</dbReference>
<dbReference type="NCBIfam" id="TIGR00088">
    <property type="entry name" value="trmD"/>
    <property type="match status" value="1"/>
</dbReference>
<evidence type="ECO:0000256" key="8">
    <source>
        <dbReference type="ARBA" id="ARBA00022603"/>
    </source>
</evidence>
<evidence type="ECO:0000256" key="1">
    <source>
        <dbReference type="ARBA" id="ARBA00002634"/>
    </source>
</evidence>
<comment type="catalytic activity">
    <reaction evidence="14 15 17">
        <text>guanosine(37) in tRNA + S-adenosyl-L-methionine = N(1)-methylguanosine(37) in tRNA + S-adenosyl-L-homocysteine + H(+)</text>
        <dbReference type="Rhea" id="RHEA:36899"/>
        <dbReference type="Rhea" id="RHEA-COMP:10145"/>
        <dbReference type="Rhea" id="RHEA-COMP:10147"/>
        <dbReference type="ChEBI" id="CHEBI:15378"/>
        <dbReference type="ChEBI" id="CHEBI:57856"/>
        <dbReference type="ChEBI" id="CHEBI:59789"/>
        <dbReference type="ChEBI" id="CHEBI:73542"/>
        <dbReference type="ChEBI" id="CHEBI:74269"/>
        <dbReference type="EC" id="2.1.1.228"/>
    </reaction>
</comment>
<sequence length="252" mass="27515">MRIDVISLFPEFIRESAALGVVGRAGERGLLQVQAWNPRDYATDNYRRVDQRPFGGGPGMLMLAEPLAACLGAAKAADPAPAHVVYLSPQGPRLTQARVRELAAMPRLVLLCGRYEGLDERFIEREVDEEISIGDYVLSGGELAAAVLVDAVGRLQEGALNHADSASQDSFEDGLLDCPHYTRSEAAGTEGVPAVLLSGDHAAIARWRRQQSLGRTWLRRPDLLARARLDAADRALLADFIRQWQAIQPPRA</sequence>
<keyword evidence="11 15" id="KW-0819">tRNA processing</keyword>
<dbReference type="Gene3D" id="1.10.1270.20">
    <property type="entry name" value="tRNA(m1g37)methyltransferase, domain 2"/>
    <property type="match status" value="1"/>
</dbReference>
<dbReference type="GO" id="GO:0002939">
    <property type="term" value="P:tRNA N1-guanine methylation"/>
    <property type="evidence" value="ECO:0007669"/>
    <property type="project" value="TreeGrafter"/>
</dbReference>
<name>A0A087MF77_9GAMM</name>
<evidence type="ECO:0000256" key="4">
    <source>
        <dbReference type="ARBA" id="ARBA00011738"/>
    </source>
</evidence>
<feature type="domain" description="tRNA methyltransferase TRMD/TRM10-type" evidence="18">
    <location>
        <begin position="1"/>
        <end position="225"/>
    </location>
</feature>
<dbReference type="NCBIfam" id="NF000648">
    <property type="entry name" value="PRK00026.1"/>
    <property type="match status" value="1"/>
</dbReference>
<dbReference type="Gene3D" id="3.40.1280.10">
    <property type="match status" value="1"/>
</dbReference>
<dbReference type="PIRSF" id="PIRSF000386">
    <property type="entry name" value="tRNA_mtase"/>
    <property type="match status" value="1"/>
</dbReference>
<keyword evidence="10 15" id="KW-0949">S-adenosyl-L-methionine</keyword>
<accession>A0A087MF77</accession>
<dbReference type="FunFam" id="1.10.1270.20:FF:000001">
    <property type="entry name" value="tRNA (guanine-N(1)-)-methyltransferase"/>
    <property type="match status" value="1"/>
</dbReference>
<comment type="function">
    <text evidence="1 15 17">Specifically methylates guanosine-37 in various tRNAs.</text>
</comment>
<dbReference type="InterPro" id="IPR016009">
    <property type="entry name" value="tRNA_MeTrfase_TRMD/TRM10"/>
</dbReference>
<evidence type="ECO:0000256" key="12">
    <source>
        <dbReference type="ARBA" id="ARBA00029736"/>
    </source>
</evidence>
<evidence type="ECO:0000256" key="7">
    <source>
        <dbReference type="ARBA" id="ARBA00022490"/>
    </source>
</evidence>
<dbReference type="OrthoDB" id="9807416at2"/>
<dbReference type="STRING" id="1121014.N788_08630"/>
<dbReference type="GO" id="GO:0052906">
    <property type="term" value="F:tRNA (guanine(37)-N1)-methyltransferase activity"/>
    <property type="evidence" value="ECO:0007669"/>
    <property type="project" value="UniProtKB-UniRule"/>
</dbReference>
<feature type="binding site" evidence="15 16">
    <location>
        <position position="113"/>
    </location>
    <ligand>
        <name>S-adenosyl-L-methionine</name>
        <dbReference type="ChEBI" id="CHEBI:59789"/>
    </ligand>
</feature>
<dbReference type="CDD" id="cd18080">
    <property type="entry name" value="TrmD-like"/>
    <property type="match status" value="1"/>
</dbReference>
<evidence type="ECO:0000256" key="2">
    <source>
        <dbReference type="ARBA" id="ARBA00004496"/>
    </source>
</evidence>
<evidence type="ECO:0000256" key="6">
    <source>
        <dbReference type="ARBA" id="ARBA00014679"/>
    </source>
</evidence>
<gene>
    <name evidence="15" type="primary">trmD</name>
    <name evidence="19" type="ORF">N788_08630</name>
</gene>
<evidence type="ECO:0000259" key="18">
    <source>
        <dbReference type="Pfam" id="PF01746"/>
    </source>
</evidence>
<dbReference type="RefSeq" id="WP_034226033.1">
    <property type="nucleotide sequence ID" value="NZ_AVCJ01000051.1"/>
</dbReference>